<dbReference type="GO" id="GO:0005737">
    <property type="term" value="C:cytoplasm"/>
    <property type="evidence" value="ECO:0007669"/>
    <property type="project" value="InterPro"/>
</dbReference>
<dbReference type="SUPFAM" id="SSF52738">
    <property type="entry name" value="Methylesterase CheB, C-terminal domain"/>
    <property type="match status" value="1"/>
</dbReference>
<feature type="active site" evidence="4">
    <location>
        <position position="37"/>
    </location>
</feature>
<proteinExistence type="predicted"/>
<feature type="domain" description="CheB-type methylesterase" evidence="5">
    <location>
        <begin position="1"/>
        <end position="181"/>
    </location>
</feature>
<evidence type="ECO:0000256" key="1">
    <source>
        <dbReference type="ARBA" id="ARBA00022801"/>
    </source>
</evidence>
<comment type="catalytic activity">
    <reaction evidence="3">
        <text>[protein]-L-glutamate 5-O-methyl ester + H2O = L-glutamyl-[protein] + methanol + H(+)</text>
        <dbReference type="Rhea" id="RHEA:23236"/>
        <dbReference type="Rhea" id="RHEA-COMP:10208"/>
        <dbReference type="Rhea" id="RHEA-COMP:10311"/>
        <dbReference type="ChEBI" id="CHEBI:15377"/>
        <dbReference type="ChEBI" id="CHEBI:15378"/>
        <dbReference type="ChEBI" id="CHEBI:17790"/>
        <dbReference type="ChEBI" id="CHEBI:29973"/>
        <dbReference type="ChEBI" id="CHEBI:82795"/>
        <dbReference type="EC" id="3.1.1.61"/>
    </reaction>
</comment>
<dbReference type="CDD" id="cd16433">
    <property type="entry name" value="CheB"/>
    <property type="match status" value="1"/>
</dbReference>
<reference evidence="7" key="2">
    <citation type="submission" date="2011-02" db="EMBL/GenBank/DDBJ databases">
        <title>The complete genome of Pedobacter saltans DSM 12145.</title>
        <authorList>
            <consortium name="US DOE Joint Genome Institute (JGI-PGF)"/>
            <person name="Lucas S."/>
            <person name="Copeland A."/>
            <person name="Lapidus A."/>
            <person name="Bruce D."/>
            <person name="Goodwin L."/>
            <person name="Pitluck S."/>
            <person name="Kyrpides N."/>
            <person name="Mavromatis K."/>
            <person name="Pagani I."/>
            <person name="Ivanova N."/>
            <person name="Ovchinnikova G."/>
            <person name="Lu M."/>
            <person name="Detter J.C."/>
            <person name="Han C."/>
            <person name="Land M."/>
            <person name="Hauser L."/>
            <person name="Markowitz V."/>
            <person name="Cheng J.-F."/>
            <person name="Hugenholtz P."/>
            <person name="Woyke T."/>
            <person name="Wu D."/>
            <person name="Tindall B."/>
            <person name="Pomrenke H.G."/>
            <person name="Brambilla E."/>
            <person name="Klenk H.-P."/>
            <person name="Eisen J.A."/>
        </authorList>
    </citation>
    <scope>NUCLEOTIDE SEQUENCE [LARGE SCALE GENOMIC DNA]</scope>
    <source>
        <strain evidence="7">ATCC 51119 / DSM 12145 / JCM 21818 / LMG 10337 / NBRC 100064 / NCIMB 13643</strain>
    </source>
</reference>
<dbReference type="EC" id="3.1.1.61" evidence="2"/>
<dbReference type="PROSITE" id="PS50122">
    <property type="entry name" value="CHEB"/>
    <property type="match status" value="1"/>
</dbReference>
<dbReference type="Pfam" id="PF01339">
    <property type="entry name" value="CheB_methylest"/>
    <property type="match status" value="1"/>
</dbReference>
<dbReference type="PANTHER" id="PTHR42872">
    <property type="entry name" value="PROTEIN-GLUTAMATE METHYLESTERASE/PROTEIN-GLUTAMINE GLUTAMINASE"/>
    <property type="match status" value="1"/>
</dbReference>
<keyword evidence="7" id="KW-1185">Reference proteome</keyword>
<evidence type="ECO:0000313" key="6">
    <source>
        <dbReference type="EMBL" id="ADY53130.1"/>
    </source>
</evidence>
<dbReference type="EMBL" id="CP002545">
    <property type="protein sequence ID" value="ADY53130.1"/>
    <property type="molecule type" value="Genomic_DNA"/>
</dbReference>
<protein>
    <recommendedName>
        <fullName evidence="2">protein-glutamate methylesterase</fullName>
        <ecNumber evidence="2">3.1.1.61</ecNumber>
    </recommendedName>
</protein>
<gene>
    <name evidence="6" type="ordered locus">Pedsa_2588</name>
</gene>
<evidence type="ECO:0000256" key="2">
    <source>
        <dbReference type="ARBA" id="ARBA00039140"/>
    </source>
</evidence>
<dbReference type="PANTHER" id="PTHR42872:SF3">
    <property type="entry name" value="PROTEIN-GLUTAMATE METHYLESTERASE_PROTEIN-GLUTAMINE GLUTAMINASE 1"/>
    <property type="match status" value="1"/>
</dbReference>
<keyword evidence="1 4" id="KW-0378">Hydrolase</keyword>
<dbReference type="InterPro" id="IPR035909">
    <property type="entry name" value="CheB_C"/>
</dbReference>
<feature type="active site" evidence="4">
    <location>
        <position position="11"/>
    </location>
</feature>
<feature type="active site" evidence="4">
    <location>
        <position position="130"/>
    </location>
</feature>
<dbReference type="OrthoDB" id="1524092at2"/>
<dbReference type="RefSeq" id="WP_013633615.1">
    <property type="nucleotide sequence ID" value="NC_015177.1"/>
</dbReference>
<sequence>MKVHIFAIGGSAGSIKVLLQVLPDLEKPDFPVLIVLHRAPNGPPVLQSLLASYTKIPIFEAEDKTILESGCIYIAPADYHLLIEKDKSVTLDYSEKLNYSRPSIDVTFIFVAHVYKEGALALLLSGANEDGVNGLGVIKNMGGIATVQDPKTCEVEYMPLQAINRGVVDMVIRPDEIASFINKLSVK</sequence>
<evidence type="ECO:0000313" key="7">
    <source>
        <dbReference type="Proteomes" id="UP000000310"/>
    </source>
</evidence>
<dbReference type="Gene3D" id="3.40.50.180">
    <property type="entry name" value="Methylesterase CheB, C-terminal domain"/>
    <property type="match status" value="1"/>
</dbReference>
<dbReference type="GO" id="GO:0000156">
    <property type="term" value="F:phosphorelay response regulator activity"/>
    <property type="evidence" value="ECO:0007669"/>
    <property type="project" value="InterPro"/>
</dbReference>
<evidence type="ECO:0000259" key="5">
    <source>
        <dbReference type="PROSITE" id="PS50122"/>
    </source>
</evidence>
<accession>F0S5G6</accession>
<dbReference type="GO" id="GO:0006935">
    <property type="term" value="P:chemotaxis"/>
    <property type="evidence" value="ECO:0007669"/>
    <property type="project" value="UniProtKB-UniRule"/>
</dbReference>
<evidence type="ECO:0000256" key="3">
    <source>
        <dbReference type="ARBA" id="ARBA00048267"/>
    </source>
</evidence>
<dbReference type="GO" id="GO:0008984">
    <property type="term" value="F:protein-glutamate methylesterase activity"/>
    <property type="evidence" value="ECO:0007669"/>
    <property type="project" value="UniProtKB-EC"/>
</dbReference>
<dbReference type="STRING" id="762903.Pedsa_2588"/>
<dbReference type="InterPro" id="IPR000673">
    <property type="entry name" value="Sig_transdc_resp-reg_Me-estase"/>
</dbReference>
<dbReference type="eggNOG" id="COG2201">
    <property type="taxonomic scope" value="Bacteria"/>
</dbReference>
<reference evidence="6 7" key="1">
    <citation type="journal article" date="2011" name="Stand. Genomic Sci.">
        <title>Complete genome sequence of the gliding, heparinolytic Pedobacter saltans type strain (113).</title>
        <authorList>
            <person name="Liolios K."/>
            <person name="Sikorski J."/>
            <person name="Lu M."/>
            <person name="Nolan M."/>
            <person name="Lapidus A."/>
            <person name="Lucas S."/>
            <person name="Hammon N."/>
            <person name="Deshpande S."/>
            <person name="Cheng J.F."/>
            <person name="Tapia R."/>
            <person name="Han C."/>
            <person name="Goodwin L."/>
            <person name="Pitluck S."/>
            <person name="Huntemann M."/>
            <person name="Ivanova N."/>
            <person name="Pagani I."/>
            <person name="Mavromatis K."/>
            <person name="Ovchinikova G."/>
            <person name="Pati A."/>
            <person name="Chen A."/>
            <person name="Palaniappan K."/>
            <person name="Land M."/>
            <person name="Hauser L."/>
            <person name="Brambilla E.M."/>
            <person name="Kotsyurbenko O."/>
            <person name="Rohde M."/>
            <person name="Tindall B.J."/>
            <person name="Abt B."/>
            <person name="Goker M."/>
            <person name="Detter J.C."/>
            <person name="Woyke T."/>
            <person name="Bristow J."/>
            <person name="Eisen J.A."/>
            <person name="Markowitz V."/>
            <person name="Hugenholtz P."/>
            <person name="Klenk H.P."/>
            <person name="Kyrpides N.C."/>
        </authorList>
    </citation>
    <scope>NUCLEOTIDE SEQUENCE [LARGE SCALE GENOMIC DNA]</scope>
    <source>
        <strain evidence="7">ATCC 51119 / DSM 12145 / JCM 21818 / LMG 10337 / NBRC 100064 / NCIMB 13643</strain>
    </source>
</reference>
<dbReference type="HOGENOM" id="CLU_000445_51_2_10"/>
<dbReference type="KEGG" id="psn:Pedsa_2588"/>
<organism evidence="6 7">
    <name type="scientific">Pseudopedobacter saltans (strain ATCC 51119 / DSM 12145 / JCM 21818 / CCUG 39354 / LMG 10337 / NBRC 100064 / NCIMB 13643)</name>
    <name type="common">Pedobacter saltans</name>
    <dbReference type="NCBI Taxonomy" id="762903"/>
    <lineage>
        <taxon>Bacteria</taxon>
        <taxon>Pseudomonadati</taxon>
        <taxon>Bacteroidota</taxon>
        <taxon>Sphingobacteriia</taxon>
        <taxon>Sphingobacteriales</taxon>
        <taxon>Sphingobacteriaceae</taxon>
        <taxon>Pseudopedobacter</taxon>
    </lineage>
</organism>
<name>F0S5G6_PSESL</name>
<dbReference type="Proteomes" id="UP000000310">
    <property type="component" value="Chromosome"/>
</dbReference>
<evidence type="ECO:0000256" key="4">
    <source>
        <dbReference type="PROSITE-ProRule" id="PRU00050"/>
    </source>
</evidence>
<dbReference type="AlphaFoldDB" id="F0S5G6"/>
<keyword evidence="4" id="KW-0145">Chemotaxis</keyword>